<keyword evidence="2" id="KW-1185">Reference proteome</keyword>
<evidence type="ECO:0000313" key="1">
    <source>
        <dbReference type="EMBL" id="MFM0102932.1"/>
    </source>
</evidence>
<reference evidence="1 2" key="1">
    <citation type="journal article" date="2024" name="Chem. Sci.">
        <title>Discovery of megapolipeptins by genome mining of a Burkholderiales bacteria collection.</title>
        <authorList>
            <person name="Paulo B.S."/>
            <person name="Recchia M.J.J."/>
            <person name="Lee S."/>
            <person name="Fergusson C.H."/>
            <person name="Romanowski S.B."/>
            <person name="Hernandez A."/>
            <person name="Krull N."/>
            <person name="Liu D.Y."/>
            <person name="Cavanagh H."/>
            <person name="Bos A."/>
            <person name="Gray C.A."/>
            <person name="Murphy B.T."/>
            <person name="Linington R.G."/>
            <person name="Eustaquio A.S."/>
        </authorList>
    </citation>
    <scope>NUCLEOTIDE SEQUENCE [LARGE SCALE GENOMIC DNA]</scope>
    <source>
        <strain evidence="1 2">RL18-126-BIB-B</strain>
    </source>
</reference>
<sequence>MRDARSGWLRVAAAWMMWAMCVAPLASRAAGTPGSDNITPAERLIFTTDHLHGVEAQTELDYAVVNSEQPSRSADLVKVLVLSPDNAKGDAQVSDHSGNVPLPNGGLQCNPVIIYFLERDISEMQSLTGGQRRYFQQRLRLALAAGPRIETVTSEAGGKSVSARRIVVQPYLNDPNAERFAQFTAKRYTFLLADDVPGQVVLIRTDVPGPNNDFAHPAHTQTLSFQAALRKLPAPGKAPQKPSNAPRASR</sequence>
<dbReference type="Proteomes" id="UP001629235">
    <property type="component" value="Unassembled WGS sequence"/>
</dbReference>
<proteinExistence type="predicted"/>
<evidence type="ECO:0000313" key="2">
    <source>
        <dbReference type="Proteomes" id="UP001629235"/>
    </source>
</evidence>
<gene>
    <name evidence="1" type="ORF">PQR01_05435</name>
</gene>
<name>A0ACC7N619_9BURK</name>
<comment type="caution">
    <text evidence="1">The sequence shown here is derived from an EMBL/GenBank/DDBJ whole genome shotgun (WGS) entry which is preliminary data.</text>
</comment>
<organism evidence="1 2">
    <name type="scientific">Paraburkholderia rhynchosiae</name>
    <dbReference type="NCBI Taxonomy" id="487049"/>
    <lineage>
        <taxon>Bacteria</taxon>
        <taxon>Pseudomonadati</taxon>
        <taxon>Pseudomonadota</taxon>
        <taxon>Betaproteobacteria</taxon>
        <taxon>Burkholderiales</taxon>
        <taxon>Burkholderiaceae</taxon>
        <taxon>Paraburkholderia</taxon>
    </lineage>
</organism>
<accession>A0ACC7N619</accession>
<protein>
    <submittedName>
        <fullName evidence="1">Uncharacterized protein</fullName>
    </submittedName>
</protein>
<dbReference type="EMBL" id="JAQQDW010000007">
    <property type="protein sequence ID" value="MFM0102932.1"/>
    <property type="molecule type" value="Genomic_DNA"/>
</dbReference>